<dbReference type="AlphaFoldDB" id="A0A9W7XG37"/>
<comment type="subcellular location">
    <subcellularLocation>
        <location evidence="5">Mitochondrion inner membrane</location>
        <topology evidence="5">Peripheral membrane protein</topology>
        <orientation evidence="5">Intermembrane side</orientation>
    </subcellularLocation>
</comment>
<keyword evidence="5" id="KW-1015">Disulfide bond</keyword>
<comment type="caution">
    <text evidence="7">The sequence shown here is derived from an EMBL/GenBank/DDBJ whole genome shotgun (WGS) entry which is preliminary data.</text>
</comment>
<keyword evidence="2 5" id="KW-0999">Mitochondrion inner membrane</keyword>
<sequence length="102" mass="11445">MSANYDEATQRELQTFVEQETAKAQMQNTIHEFTNRCWESCITSAKSNQLDSKETSCLQNCVGRFIDTSQSMMPAYSVLRRLTTAETANVNTLSVEPALVVT</sequence>
<dbReference type="InterPro" id="IPR035427">
    <property type="entry name" value="Tim10-like_dom_sf"/>
</dbReference>
<protein>
    <recommendedName>
        <fullName evidence="5">Mitochondrial import inner membrane translocase subunit</fullName>
    </recommendedName>
</protein>
<keyword evidence="8" id="KW-1185">Reference proteome</keyword>
<dbReference type="InterPro" id="IPR004217">
    <property type="entry name" value="Tim10-like"/>
</dbReference>
<evidence type="ECO:0000256" key="1">
    <source>
        <dbReference type="ARBA" id="ARBA00006720"/>
    </source>
</evidence>
<keyword evidence="5" id="KW-0143">Chaperone</keyword>
<comment type="domain">
    <text evidence="5">The twin CX3C motif contains 4 conserved Cys residues that form 2 disulfide bonds in the mitochondrial intermembrane space.</text>
</comment>
<evidence type="ECO:0000259" key="6">
    <source>
        <dbReference type="Pfam" id="PF02953"/>
    </source>
</evidence>
<evidence type="ECO:0000256" key="4">
    <source>
        <dbReference type="ARBA" id="ARBA00023010"/>
    </source>
</evidence>
<dbReference type="SUPFAM" id="SSF144122">
    <property type="entry name" value="Tim10-like"/>
    <property type="match status" value="1"/>
</dbReference>
<comment type="function">
    <text evidence="5">Mitochondrial intermembrane chaperone that participates in the import and insertion of some multi-pass transmembrane proteins into the mitochondrial inner membrane. Also required for the transfer of beta-barrel precursors from the TOM complex to the sorting and assembly machinery (SAM complex) of the outer membrane. Acts as a chaperone-like protein that protects the hydrophobic precursors from aggregation and guide them through the mitochondrial intermembrane space.</text>
</comment>
<dbReference type="GO" id="GO:0015031">
    <property type="term" value="P:protein transport"/>
    <property type="evidence" value="ECO:0007669"/>
    <property type="project" value="UniProtKB-KW"/>
</dbReference>
<feature type="domain" description="Tim10-like" evidence="6">
    <location>
        <begin position="16"/>
        <end position="76"/>
    </location>
</feature>
<keyword evidence="5" id="KW-0496">Mitochondrion</keyword>
<proteinExistence type="inferred from homology"/>
<comment type="subunit">
    <text evidence="5">Heterohexamer.</text>
</comment>
<name>A0A9W7XG37_9FUNG</name>
<keyword evidence="5" id="KW-0813">Transport</keyword>
<keyword evidence="3 5" id="KW-0653">Protein transport</keyword>
<evidence type="ECO:0000256" key="5">
    <source>
        <dbReference type="RuleBase" id="RU367043"/>
    </source>
</evidence>
<dbReference type="Proteomes" id="UP001145021">
    <property type="component" value="Unassembled WGS sequence"/>
</dbReference>
<dbReference type="EMBL" id="JANBOH010000220">
    <property type="protein sequence ID" value="KAJ1643790.1"/>
    <property type="molecule type" value="Genomic_DNA"/>
</dbReference>
<accession>A0A9W7XG37</accession>
<organism evidence="7 8">
    <name type="scientific">Coemansia asiatica</name>
    <dbReference type="NCBI Taxonomy" id="1052880"/>
    <lineage>
        <taxon>Eukaryota</taxon>
        <taxon>Fungi</taxon>
        <taxon>Fungi incertae sedis</taxon>
        <taxon>Zoopagomycota</taxon>
        <taxon>Kickxellomycotina</taxon>
        <taxon>Kickxellomycetes</taxon>
        <taxon>Kickxellales</taxon>
        <taxon>Kickxellaceae</taxon>
        <taxon>Coemansia</taxon>
    </lineage>
</organism>
<keyword evidence="2 5" id="KW-0472">Membrane</keyword>
<reference evidence="7" key="1">
    <citation type="submission" date="2022-07" db="EMBL/GenBank/DDBJ databases">
        <title>Phylogenomic reconstructions and comparative analyses of Kickxellomycotina fungi.</title>
        <authorList>
            <person name="Reynolds N.K."/>
            <person name="Stajich J.E."/>
            <person name="Barry K."/>
            <person name="Grigoriev I.V."/>
            <person name="Crous P."/>
            <person name="Smith M.E."/>
        </authorList>
    </citation>
    <scope>NUCLEOTIDE SEQUENCE</scope>
    <source>
        <strain evidence="7">NBRC 105413</strain>
    </source>
</reference>
<evidence type="ECO:0000313" key="8">
    <source>
        <dbReference type="Proteomes" id="UP001145021"/>
    </source>
</evidence>
<dbReference type="Pfam" id="PF02953">
    <property type="entry name" value="zf-Tim10_DDP"/>
    <property type="match status" value="1"/>
</dbReference>
<evidence type="ECO:0000256" key="3">
    <source>
        <dbReference type="ARBA" id="ARBA00022927"/>
    </source>
</evidence>
<dbReference type="Gene3D" id="1.10.287.810">
    <property type="entry name" value="Mitochondrial import inner membrane translocase subunit tim13 like domains"/>
    <property type="match status" value="1"/>
</dbReference>
<dbReference type="GO" id="GO:0005743">
    <property type="term" value="C:mitochondrial inner membrane"/>
    <property type="evidence" value="ECO:0007669"/>
    <property type="project" value="UniProtKB-SubCell"/>
</dbReference>
<evidence type="ECO:0000256" key="2">
    <source>
        <dbReference type="ARBA" id="ARBA00022792"/>
    </source>
</evidence>
<comment type="similarity">
    <text evidence="1 5">Belongs to the small Tim family.</text>
</comment>
<evidence type="ECO:0000313" key="7">
    <source>
        <dbReference type="EMBL" id="KAJ1643790.1"/>
    </source>
</evidence>
<gene>
    <name evidence="7" type="primary">TIM8</name>
    <name evidence="7" type="ORF">LPJ64_004476</name>
</gene>
<keyword evidence="4 5" id="KW-0811">Translocation</keyword>